<dbReference type="InterPro" id="IPR047729">
    <property type="entry name" value="Sce7726-like"/>
</dbReference>
<organism evidence="1 2">
    <name type="scientific">Pontibacillus chungwhensis BH030062</name>
    <dbReference type="NCBI Taxonomy" id="1385513"/>
    <lineage>
        <taxon>Bacteria</taxon>
        <taxon>Bacillati</taxon>
        <taxon>Bacillota</taxon>
        <taxon>Bacilli</taxon>
        <taxon>Bacillales</taxon>
        <taxon>Bacillaceae</taxon>
        <taxon>Pontibacillus</taxon>
    </lineage>
</organism>
<name>A0A0A2UT86_9BACI</name>
<dbReference type="OrthoDB" id="128875at2"/>
<dbReference type="NCBIfam" id="NF033832">
    <property type="entry name" value="sce7726_fam"/>
    <property type="match status" value="1"/>
</dbReference>
<keyword evidence="2" id="KW-1185">Reference proteome</keyword>
<evidence type="ECO:0000313" key="2">
    <source>
        <dbReference type="Proteomes" id="UP000030153"/>
    </source>
</evidence>
<gene>
    <name evidence="1" type="ORF">N780_07630</name>
</gene>
<dbReference type="Proteomes" id="UP000030153">
    <property type="component" value="Unassembled WGS sequence"/>
</dbReference>
<evidence type="ECO:0008006" key="3">
    <source>
        <dbReference type="Google" id="ProtNLM"/>
    </source>
</evidence>
<dbReference type="AlphaFoldDB" id="A0A0A2UT86"/>
<comment type="caution">
    <text evidence="1">The sequence shown here is derived from an EMBL/GenBank/DDBJ whole genome shotgun (WGS) entry which is preliminary data.</text>
</comment>
<dbReference type="RefSeq" id="WP_036786993.1">
    <property type="nucleotide sequence ID" value="NZ_AVBG01000018.1"/>
</dbReference>
<protein>
    <recommendedName>
        <fullName evidence="3">Sce7726 family protein</fullName>
    </recommendedName>
</protein>
<dbReference type="EMBL" id="AVBG01000018">
    <property type="protein sequence ID" value="KGP89948.1"/>
    <property type="molecule type" value="Genomic_DNA"/>
</dbReference>
<reference evidence="1 2" key="1">
    <citation type="submission" date="2013-08" db="EMBL/GenBank/DDBJ databases">
        <title>Genome of Pontibacillus chungwhensis.</title>
        <authorList>
            <person name="Wang Q."/>
            <person name="Wang G."/>
        </authorList>
    </citation>
    <scope>NUCLEOTIDE SEQUENCE [LARGE SCALE GENOMIC DNA]</scope>
    <source>
        <strain evidence="1 2">BH030062</strain>
    </source>
</reference>
<sequence length="197" mass="23313">MKKLKDQDIRKILFNYLHEKHSDDSRIINELGVLHGQSRVDVAVVNGNLHGYEIKSESDTLDRLISQMEDYNKVFDTVTLVIQRTHLNKIRGIIPKWWGIKLVTYFNNKYHLRTIRKGKQNPSLSTESICYFLWREEALDILKNKGLQKGYLSKPREEIYIKLCESLDDKELKDIICQKLKHRENWRTVEKLALSDD</sequence>
<accession>A0A0A2UT86</accession>
<dbReference type="eggNOG" id="ENOG502ZAKT">
    <property type="taxonomic scope" value="Bacteria"/>
</dbReference>
<proteinExistence type="predicted"/>
<evidence type="ECO:0000313" key="1">
    <source>
        <dbReference type="EMBL" id="KGP89948.1"/>
    </source>
</evidence>